<dbReference type="HOGENOM" id="CLU_1619670_0_0_1"/>
<organism evidence="2 3">
    <name type="scientific">Serendipita indica (strain DSM 11827)</name>
    <name type="common">Root endophyte fungus</name>
    <name type="synonym">Piriformospora indica</name>
    <dbReference type="NCBI Taxonomy" id="1109443"/>
    <lineage>
        <taxon>Eukaryota</taxon>
        <taxon>Fungi</taxon>
        <taxon>Dikarya</taxon>
        <taxon>Basidiomycota</taxon>
        <taxon>Agaricomycotina</taxon>
        <taxon>Agaricomycetes</taxon>
        <taxon>Sebacinales</taxon>
        <taxon>Serendipitaceae</taxon>
        <taxon>Serendipita</taxon>
    </lineage>
</organism>
<evidence type="ECO:0000313" key="2">
    <source>
        <dbReference type="EMBL" id="CCA67852.1"/>
    </source>
</evidence>
<keyword evidence="3" id="KW-1185">Reference proteome</keyword>
<keyword evidence="1" id="KW-0732">Signal</keyword>
<dbReference type="OrthoDB" id="2013972at2759"/>
<name>G4T979_SERID</name>
<feature type="chain" id="PRO_5003468498" evidence="1">
    <location>
        <begin position="21"/>
        <end position="164"/>
    </location>
</feature>
<dbReference type="STRING" id="1109443.G4T979"/>
<dbReference type="AlphaFoldDB" id="G4T979"/>
<dbReference type="Proteomes" id="UP000007148">
    <property type="component" value="Unassembled WGS sequence"/>
</dbReference>
<evidence type="ECO:0000313" key="3">
    <source>
        <dbReference type="Proteomes" id="UP000007148"/>
    </source>
</evidence>
<evidence type="ECO:0000256" key="1">
    <source>
        <dbReference type="SAM" id="SignalP"/>
    </source>
</evidence>
<accession>G4T979</accession>
<proteinExistence type="predicted"/>
<gene>
    <name evidence="2" type="ORF">PIIN_01676</name>
</gene>
<feature type="signal peptide" evidence="1">
    <location>
        <begin position="1"/>
        <end position="20"/>
    </location>
</feature>
<dbReference type="EMBL" id="CAFZ01000021">
    <property type="protein sequence ID" value="CCA67852.1"/>
    <property type="molecule type" value="Genomic_DNA"/>
</dbReference>
<dbReference type="InParanoid" id="G4T979"/>
<reference evidence="2 3" key="1">
    <citation type="journal article" date="2011" name="PLoS Pathog.">
        <title>Endophytic Life Strategies Decoded by Genome and Transcriptome Analyses of the Mutualistic Root Symbiont Piriformospora indica.</title>
        <authorList>
            <person name="Zuccaro A."/>
            <person name="Lahrmann U."/>
            <person name="Guldener U."/>
            <person name="Langen G."/>
            <person name="Pfiffi S."/>
            <person name="Biedenkopf D."/>
            <person name="Wong P."/>
            <person name="Samans B."/>
            <person name="Grimm C."/>
            <person name="Basiewicz M."/>
            <person name="Murat C."/>
            <person name="Martin F."/>
            <person name="Kogel K.H."/>
        </authorList>
    </citation>
    <scope>NUCLEOTIDE SEQUENCE [LARGE SCALE GENOMIC DNA]</scope>
    <source>
        <strain evidence="2 3">DSM 11827</strain>
    </source>
</reference>
<sequence>MGSRTLLVMSTILCAAFVQETPYQLAGLDKDGGSWFGRICSEAFELMSRRGSSIHEADEVDRGLQHPLLEDQQTATYFVPLGSWAIGNSLEETASLVEQGRLMAENAREFTTALSHLFENAGYNPEVVTHWMENLETSLQNNTTREYIKYRYTWGVKKAPEAQN</sequence>
<protein>
    <submittedName>
        <fullName evidence="2">Uncharacterized protein</fullName>
    </submittedName>
</protein>
<comment type="caution">
    <text evidence="2">The sequence shown here is derived from an EMBL/GenBank/DDBJ whole genome shotgun (WGS) entry which is preliminary data.</text>
</comment>